<dbReference type="PANTHER" id="PTHR13393:SF0">
    <property type="entry name" value="RNA N6-ADENOSINE-METHYLTRANSFERASE METTL16"/>
    <property type="match status" value="1"/>
</dbReference>
<feature type="binding site" evidence="6">
    <location>
        <position position="128"/>
    </location>
    <ligand>
        <name>S-adenosyl-L-methionine</name>
        <dbReference type="ChEBI" id="CHEBI:59789"/>
    </ligand>
</feature>
<keyword evidence="4 6" id="KW-0949">S-adenosyl-L-methionine</keyword>
<organism evidence="7 8">
    <name type="scientific">Tricholomella constricta</name>
    <dbReference type="NCBI Taxonomy" id="117010"/>
    <lineage>
        <taxon>Eukaryota</taxon>
        <taxon>Fungi</taxon>
        <taxon>Dikarya</taxon>
        <taxon>Basidiomycota</taxon>
        <taxon>Agaricomycotina</taxon>
        <taxon>Agaricomycetes</taxon>
        <taxon>Agaricomycetidae</taxon>
        <taxon>Agaricales</taxon>
        <taxon>Tricholomatineae</taxon>
        <taxon>Lyophyllaceae</taxon>
        <taxon>Tricholomella</taxon>
    </lineage>
</organism>
<keyword evidence="8" id="KW-1185">Reference proteome</keyword>
<comment type="caution">
    <text evidence="7">The sequence shown here is derived from an EMBL/GenBank/DDBJ whole genome shotgun (WGS) entry which is preliminary data.</text>
</comment>
<dbReference type="Proteomes" id="UP000565441">
    <property type="component" value="Unassembled WGS sequence"/>
</dbReference>
<evidence type="ECO:0000256" key="3">
    <source>
        <dbReference type="ARBA" id="ARBA00022679"/>
    </source>
</evidence>
<protein>
    <recommendedName>
        <fullName evidence="9">U6 small nuclear RNA (adenine-(43)-N(6))-methyltransferase</fullName>
    </recommendedName>
</protein>
<evidence type="ECO:0000256" key="2">
    <source>
        <dbReference type="ARBA" id="ARBA00022603"/>
    </source>
</evidence>
<dbReference type="GO" id="GO:0008168">
    <property type="term" value="F:methyltransferase activity"/>
    <property type="evidence" value="ECO:0007669"/>
    <property type="project" value="UniProtKB-KW"/>
</dbReference>
<accession>A0A8H5HL57</accession>
<feature type="binding site" evidence="6">
    <location>
        <position position="70"/>
    </location>
    <ligand>
        <name>S-adenosyl-L-methionine</name>
        <dbReference type="ChEBI" id="CHEBI:59789"/>
    </ligand>
</feature>
<evidence type="ECO:0000313" key="7">
    <source>
        <dbReference type="EMBL" id="KAF5385020.1"/>
    </source>
</evidence>
<keyword evidence="2 5" id="KW-0489">Methyltransferase</keyword>
<dbReference type="InterPro" id="IPR029063">
    <property type="entry name" value="SAM-dependent_MTases_sf"/>
</dbReference>
<evidence type="ECO:0000256" key="4">
    <source>
        <dbReference type="ARBA" id="ARBA00022691"/>
    </source>
</evidence>
<evidence type="ECO:0000256" key="6">
    <source>
        <dbReference type="PIRSR" id="PIRSR037350-1"/>
    </source>
</evidence>
<evidence type="ECO:0008006" key="9">
    <source>
        <dbReference type="Google" id="ProtNLM"/>
    </source>
</evidence>
<comment type="similarity">
    <text evidence="1 5">Belongs to the methyltransferase superfamily. METTL16/RlmF family.</text>
</comment>
<dbReference type="EMBL" id="JAACJP010000004">
    <property type="protein sequence ID" value="KAF5385020.1"/>
    <property type="molecule type" value="Genomic_DNA"/>
</dbReference>
<dbReference type="GO" id="GO:0070475">
    <property type="term" value="P:rRNA base methylation"/>
    <property type="evidence" value="ECO:0007669"/>
    <property type="project" value="TreeGrafter"/>
</dbReference>
<evidence type="ECO:0000256" key="1">
    <source>
        <dbReference type="ARBA" id="ARBA00005878"/>
    </source>
</evidence>
<dbReference type="Pfam" id="PF05971">
    <property type="entry name" value="Methyltransf_10"/>
    <property type="match status" value="4"/>
</dbReference>
<name>A0A8H5HL57_9AGAR</name>
<dbReference type="InterPro" id="IPR010286">
    <property type="entry name" value="METTL16/RlmF"/>
</dbReference>
<proteinExistence type="inferred from homology"/>
<dbReference type="Gene3D" id="3.40.50.150">
    <property type="entry name" value="Vaccinia Virus protein VP39"/>
    <property type="match status" value="1"/>
</dbReference>
<dbReference type="InterPro" id="IPR017182">
    <property type="entry name" value="METTL16/PsiM"/>
</dbReference>
<feature type="binding site" evidence="6">
    <location>
        <position position="238"/>
    </location>
    <ligand>
        <name>S-adenosyl-L-methionine</name>
        <dbReference type="ChEBI" id="CHEBI:59789"/>
    </ligand>
</feature>
<dbReference type="GO" id="GO:0005634">
    <property type="term" value="C:nucleus"/>
    <property type="evidence" value="ECO:0007669"/>
    <property type="project" value="TreeGrafter"/>
</dbReference>
<feature type="binding site" evidence="6">
    <location>
        <position position="152"/>
    </location>
    <ligand>
        <name>S-adenosyl-L-methionine</name>
        <dbReference type="ChEBI" id="CHEBI:59789"/>
    </ligand>
</feature>
<dbReference type="PANTHER" id="PTHR13393">
    <property type="entry name" value="SAM-DEPENDENT METHYLTRANSFERASE"/>
    <property type="match status" value="1"/>
</dbReference>
<reference evidence="7 8" key="1">
    <citation type="journal article" date="2020" name="ISME J.">
        <title>Uncovering the hidden diversity of litter-decomposition mechanisms in mushroom-forming fungi.</title>
        <authorList>
            <person name="Floudas D."/>
            <person name="Bentzer J."/>
            <person name="Ahren D."/>
            <person name="Johansson T."/>
            <person name="Persson P."/>
            <person name="Tunlid A."/>
        </authorList>
    </citation>
    <scope>NUCLEOTIDE SEQUENCE [LARGE SCALE GENOMIC DNA]</scope>
    <source>
        <strain evidence="7 8">CBS 661.87</strain>
    </source>
</reference>
<dbReference type="SUPFAM" id="SSF53335">
    <property type="entry name" value="S-adenosyl-L-methionine-dependent methyltransferases"/>
    <property type="match status" value="1"/>
</dbReference>
<keyword evidence="3 5" id="KW-0808">Transferase</keyword>
<sequence>MHSRNPYRVPPDFEAIARAYPPLAKHIQGRTIDFHDDAAQRCLTQALLKCDFNLEIELPPDRLCPPVPNRYYPFPKKPLSIASLTPTARLNYVLWIQDIVAALQDIVPFVWEGFSGDRVATTRGLDIGTGASAIYPLLACAREPSWRFIATEIDDLSYGYAQANMRSNGLSDRIQVVKVDANISHPDRNSNPSPKSEAGGLKFGFDRLFSSSSGGAGVGDASSEGKLGGVEIQFTMCNPPFYSSAEDVAQSEAGKALGAFGACTGAPVEMITPGGEAQFVGAMVRESVPVRTMRGEKVGAEIIVVASEGVDKGTKRRRIEDGHTLSPDTTSGSTMYLVEPDRTQIKTVRWYTSMLGKMSSVVEVVGVFKELEITNYAITEFVQGQTRRWAVGWSVGPWRLGDDIARIANPNPTLQRLLPPRNTLRFVINNDSGAGKPKTRLQGVLADVEDLIVHVQASDAEVHDEADADDLMAEHTQVKFTVSARRDTWSRGARRKRKRGDAAGGGSVLHEVGGEPAFICDVLIRLDAGRAEAKNEVELEVRWLYGWERALLESFASHVAKKLDDRSLDVIAKWLRRQI</sequence>
<gene>
    <name evidence="7" type="ORF">D9615_001020</name>
</gene>
<evidence type="ECO:0000313" key="8">
    <source>
        <dbReference type="Proteomes" id="UP000565441"/>
    </source>
</evidence>
<dbReference type="OrthoDB" id="514248at2759"/>
<dbReference type="PIRSF" id="PIRSF037350">
    <property type="entry name" value="Mtase_ZK1128_prd"/>
    <property type="match status" value="1"/>
</dbReference>
<dbReference type="AlphaFoldDB" id="A0A8H5HL57"/>
<evidence type="ECO:0000256" key="5">
    <source>
        <dbReference type="PIRNR" id="PIRNR037350"/>
    </source>
</evidence>
<dbReference type="CDD" id="cd02440">
    <property type="entry name" value="AdoMet_MTases"/>
    <property type="match status" value="1"/>
</dbReference>